<organism evidence="4 5">
    <name type="scientific">Hoeflea olei</name>
    <dbReference type="NCBI Taxonomy" id="1480615"/>
    <lineage>
        <taxon>Bacteria</taxon>
        <taxon>Pseudomonadati</taxon>
        <taxon>Pseudomonadota</taxon>
        <taxon>Alphaproteobacteria</taxon>
        <taxon>Hyphomicrobiales</taxon>
        <taxon>Rhizobiaceae</taxon>
        <taxon>Hoeflea</taxon>
    </lineage>
</organism>
<dbReference type="Pfam" id="PF13550">
    <property type="entry name" value="Phage-tail_3"/>
    <property type="match status" value="1"/>
</dbReference>
<evidence type="ECO:0000313" key="5">
    <source>
        <dbReference type="Proteomes" id="UP000094795"/>
    </source>
</evidence>
<evidence type="ECO:0008006" key="6">
    <source>
        <dbReference type="Google" id="ProtNLM"/>
    </source>
</evidence>
<dbReference type="Pfam" id="PF13547">
    <property type="entry name" value="GTA_TIM"/>
    <property type="match status" value="1"/>
</dbReference>
<dbReference type="Gene3D" id="3.20.20.80">
    <property type="entry name" value="Glycosidases"/>
    <property type="match status" value="1"/>
</dbReference>
<dbReference type="RefSeq" id="WP_066183900.1">
    <property type="nucleotide sequence ID" value="NZ_LQZT01000049.1"/>
</dbReference>
<feature type="domain" description="Rcc01698-like C-terminal" evidence="3">
    <location>
        <begin position="1028"/>
        <end position="1128"/>
    </location>
</feature>
<evidence type="ECO:0000259" key="2">
    <source>
        <dbReference type="Pfam" id="PF13550"/>
    </source>
</evidence>
<dbReference type="CDD" id="cd19607">
    <property type="entry name" value="GTA_TIM-barrel-like"/>
    <property type="match status" value="1"/>
</dbReference>
<accession>A0A1C1YQI0</accession>
<dbReference type="InterPro" id="IPR032876">
    <property type="entry name" value="J_dom"/>
</dbReference>
<feature type="domain" description="GTA TIM-barrel-like" evidence="1">
    <location>
        <begin position="427"/>
        <end position="717"/>
    </location>
</feature>
<dbReference type="Proteomes" id="UP000094795">
    <property type="component" value="Unassembled WGS sequence"/>
</dbReference>
<proteinExistence type="predicted"/>
<gene>
    <name evidence="4" type="ORF">AWJ14_14930</name>
</gene>
<comment type="caution">
    <text evidence="4">The sequence shown here is derived from an EMBL/GenBank/DDBJ whole genome shotgun (WGS) entry which is preliminary data.</text>
</comment>
<dbReference type="STRING" id="1480615.AWJ14_14930"/>
<dbReference type="InterPro" id="IPR025195">
    <property type="entry name" value="GTA_TIM_dom"/>
</dbReference>
<dbReference type="OrthoDB" id="8445115at2"/>
<evidence type="ECO:0000259" key="1">
    <source>
        <dbReference type="Pfam" id="PF13547"/>
    </source>
</evidence>
<dbReference type="Pfam" id="PF23666">
    <property type="entry name" value="Rcc01698_C"/>
    <property type="match status" value="1"/>
</dbReference>
<protein>
    <recommendedName>
        <fullName evidence="6">Host specificity protein</fullName>
    </recommendedName>
</protein>
<feature type="domain" description="Tip attachment protein J" evidence="2">
    <location>
        <begin position="775"/>
        <end position="939"/>
    </location>
</feature>
<dbReference type="EMBL" id="LQZT01000049">
    <property type="protein sequence ID" value="OCW55775.1"/>
    <property type="molecule type" value="Genomic_DNA"/>
</dbReference>
<sequence length="1282" mass="135816">MATILLQVAGAALGGVFGPVGTAIGSAIGATVGSMLDTSLLNSTRTIRGRGLSGARIPSADEGSPILKVHGTMRVAGALIWATRFVETMTRERQGGKGGGARVENYHYHANFALGLCEGPIASIRRVWADGRELDLDTLEMRIYRGTATQLPDPLIEAKQGAGRAPAWRGLAYVVFENLPLDTFGNRIPTLQFEVVRPVGRLESDITAVALIPGATEHGYATTQVRETLGPGKVRVINRNMRQAATDWTGSIDELQALCPNLTSVALVCSWFGDDLRAGHCRFRPGVEVAARAGETRPWTVGGYGRATAHLISRHDGGPAYGGTPDDRAVIEAITDLKARGLKVVLYPFVLMDVPQGNGLPDPGGGAEQPAYPWRGRITAHPAPGRPGSPDGTGAMRATVGSLCGSTGVADILVNGASVSWAGGDDGYRRFVLHHAGLARAAGGVDGFLIGSEMIGLTRLRDETGAFPFVEQLMTLAADVKAMLGPATTVTYAADWSEYASYRPDDGSGDVYFNLDPLWAHPAIGAVGIDNYMPLSDWRDEDLAAGNPDGAAFANDAGALGRAIAGGEGHDWYYADRAGRDARTRLPISDGLAGKHWVYRIKDLRGWWQNPHFDRTGGTEAPAPSPWVPGSKPIWFTELGCPAVDKGANQPNLFPDPKSAEGALPWYSSGARDDLAQRAFLEAHFAHWTGPANADGMVAPDRIYLWTWDARPYPAFPLSSNLWSDGDNWRTGHWLNGRLGTVALADLIAVVLKQAGLTDFDVSRVDGLVTGHVVSNPASPRAVLEPLLEAFAIDVREGADGLEFVSRLKCGAAPMMLDAVAEPGEGASITEIRGEAGEYANEVVVMSADPLTDFAPAAARSRRIEGEAVRQQDLPLSLALDPGLARATADQWLHDHRLQRLRLRFELPPQAARAQSGDIIRFGIGGAPRGRYRIIRIEDGDTRRIEAVAHAGAVAGEAAEALPRRAETDASAYFAPEIVLLDLPAITGTEETGWARAAAMGSPWRPVTLSSSVEAEGFAARVTLEAPARIGVLAAPLGPGLVEGRFDRTAAIEVDLGFSGLSSASRLSVLNGANAAAILAANGVWEIVQFESAEEIAPGRWRLESLLRGQAGTDDAMRAGAAAGAGFVALEATLKPLGLSLEDAGRVFNWVADTAGGPVGGSGIVPFAGGERALTPLSPVHLRARRGAGGVTFSWIRRGRLAADSWTPAEIGNDEGIERYRVELLDDGAVIRSVTVEAASWLYATVDEIADFGSAQAAFTLRVAQAGRRIPWGVARTATLLP</sequence>
<evidence type="ECO:0000259" key="3">
    <source>
        <dbReference type="Pfam" id="PF23666"/>
    </source>
</evidence>
<name>A0A1C1YQI0_9HYPH</name>
<evidence type="ECO:0000313" key="4">
    <source>
        <dbReference type="EMBL" id="OCW55775.1"/>
    </source>
</evidence>
<keyword evidence="5" id="KW-1185">Reference proteome</keyword>
<dbReference type="InterPro" id="IPR056490">
    <property type="entry name" value="Rcc01698_C"/>
</dbReference>
<reference evidence="4 5" key="1">
    <citation type="submission" date="2015-12" db="EMBL/GenBank/DDBJ databases">
        <authorList>
            <person name="Shamseldin A."/>
            <person name="Moawad H."/>
            <person name="Abd El-Rahim W.M."/>
            <person name="Sadowsky M.J."/>
        </authorList>
    </citation>
    <scope>NUCLEOTIDE SEQUENCE [LARGE SCALE GENOMIC DNA]</scope>
    <source>
        <strain evidence="4 5">JC234</strain>
    </source>
</reference>